<reference evidence="4" key="1">
    <citation type="submission" date="2008-08" db="EMBL/GenBank/DDBJ databases">
        <title>The complete genome sequence of Coprothermobacter proteolyticus strain ATCC 5245 / DSM 5265 / BT.</title>
        <authorList>
            <person name="Dodson R.J."/>
            <person name="Durkin A.S."/>
            <person name="Wu M."/>
            <person name="Eisen J."/>
            <person name="Sutton G."/>
        </authorList>
    </citation>
    <scope>NUCLEOTIDE SEQUENCE [LARGE SCALE GENOMIC DNA]</scope>
    <source>
        <strain evidence="4">ATCC 35245 / DSM 5265 / OCM 4 / BT</strain>
    </source>
</reference>
<dbReference type="RefSeq" id="WP_012543495.1">
    <property type="nucleotide sequence ID" value="NC_011295.1"/>
</dbReference>
<feature type="binding site" evidence="2">
    <location>
        <position position="170"/>
    </location>
    <ligand>
        <name>Fe cation</name>
        <dbReference type="ChEBI" id="CHEBI:24875"/>
        <label>2</label>
    </ligand>
</feature>
<feature type="binding site" evidence="2">
    <location>
        <position position="40"/>
    </location>
    <ligand>
        <name>Fe cation</name>
        <dbReference type="ChEBI" id="CHEBI:24875"/>
        <label>1</label>
    </ligand>
</feature>
<accession>B5Y8R6</accession>
<organism evidence="3 4">
    <name type="scientific">Coprothermobacter proteolyticus (strain ATCC 35245 / DSM 5265 / OCM 4 / BT)</name>
    <dbReference type="NCBI Taxonomy" id="309798"/>
    <lineage>
        <taxon>Bacteria</taxon>
        <taxon>Pseudomonadati</taxon>
        <taxon>Coprothermobacterota</taxon>
        <taxon>Coprothermobacteria</taxon>
        <taxon>Coprothermobacterales</taxon>
        <taxon>Coprothermobacteraceae</taxon>
        <taxon>Coprothermobacter</taxon>
    </lineage>
</organism>
<name>B5Y8R6_COPPD</name>
<feature type="binding site" evidence="2">
    <location>
        <position position="39"/>
    </location>
    <ligand>
        <name>Fe cation</name>
        <dbReference type="ChEBI" id="CHEBI:24875"/>
        <label>1</label>
    </ligand>
</feature>
<gene>
    <name evidence="3" type="ordered locus">COPRO5265_0824</name>
</gene>
<dbReference type="PANTHER" id="PTHR36303">
    <property type="entry name" value="2',3'-CYCLIC-NUCLEOTIDE 2'-PHOSPHODIESTERASE"/>
    <property type="match status" value="1"/>
</dbReference>
<dbReference type="Pfam" id="PF13277">
    <property type="entry name" value="YmdB"/>
    <property type="match status" value="1"/>
</dbReference>
<feature type="binding site" evidence="2">
    <location>
        <position position="172"/>
    </location>
    <ligand>
        <name>Fe cation</name>
        <dbReference type="ChEBI" id="CHEBI:24875"/>
        <label>1</label>
    </ligand>
</feature>
<dbReference type="GO" id="GO:0004113">
    <property type="term" value="F:2',3'-cyclic-nucleotide 3'-phosphodiesterase activity"/>
    <property type="evidence" value="ECO:0007669"/>
    <property type="project" value="TreeGrafter"/>
</dbReference>
<dbReference type="STRING" id="309798.COPRO5265_0824"/>
<dbReference type="Proteomes" id="UP000001732">
    <property type="component" value="Chromosome"/>
</dbReference>
<dbReference type="OrthoDB" id="9801109at2"/>
<keyword evidence="4" id="KW-1185">Reference proteome</keyword>
<keyword evidence="2" id="KW-0479">Metal-binding</keyword>
<dbReference type="EMBL" id="CP001145">
    <property type="protein sequence ID" value="ACI16843.1"/>
    <property type="molecule type" value="Genomic_DNA"/>
</dbReference>
<dbReference type="NCBIfam" id="TIGR00282">
    <property type="entry name" value="TIGR00282 family metallophosphoesterase"/>
    <property type="match status" value="1"/>
</dbReference>
<evidence type="ECO:0000256" key="1">
    <source>
        <dbReference type="PIRSR" id="PIRSR004789-50"/>
    </source>
</evidence>
<proteinExistence type="predicted"/>
<dbReference type="Gene3D" id="3.60.21.10">
    <property type="match status" value="1"/>
</dbReference>
<dbReference type="InterPro" id="IPR005235">
    <property type="entry name" value="YmdB-like"/>
</dbReference>
<reference evidence="3 4" key="2">
    <citation type="journal article" date="2014" name="Genome Announc.">
        <title>Complete Genome Sequence of Coprothermobacter proteolyticus DSM 5265.</title>
        <authorList>
            <person name="Alexiev A."/>
            <person name="Coil D.A."/>
            <person name="Badger J.H."/>
            <person name="Enticknap J."/>
            <person name="Ward N."/>
            <person name="Robb F.T."/>
            <person name="Eisen J.A."/>
        </authorList>
    </citation>
    <scope>NUCLEOTIDE SEQUENCE [LARGE SCALE GENOMIC DNA]</scope>
    <source>
        <strain evidence="4">ATCC 35245 / DSM 5265 / OCM 4 / BT</strain>
    </source>
</reference>
<evidence type="ECO:0000313" key="3">
    <source>
        <dbReference type="EMBL" id="ACI16843.1"/>
    </source>
</evidence>
<dbReference type="KEGG" id="cpo:COPRO5265_0824"/>
<dbReference type="HOGENOM" id="CLU_068238_0_0_9"/>
<dbReference type="AlphaFoldDB" id="B5Y8R6"/>
<dbReference type="InterPro" id="IPR029052">
    <property type="entry name" value="Metallo-depent_PP-like"/>
</dbReference>
<dbReference type="PANTHER" id="PTHR36303:SF1">
    <property type="entry name" value="2',3'-CYCLIC-NUCLEOTIDE 2'-PHOSPHODIESTERASE"/>
    <property type="match status" value="1"/>
</dbReference>
<feature type="binding site" evidence="2">
    <location>
        <position position="39"/>
    </location>
    <ligand>
        <name>Fe cation</name>
        <dbReference type="ChEBI" id="CHEBI:24875"/>
        <label>2</label>
    </ligand>
</feature>
<evidence type="ECO:0000256" key="2">
    <source>
        <dbReference type="PIRSR" id="PIRSR004789-51"/>
    </source>
</evidence>
<sequence length="251" mass="28064">MRILFFGDVVGKSGRQAIQKYLKKLRDELSADVVVVNGENSAGGLGINRKSIEELLDAGANVITTGNHAFHWKEWKEVFDNYPMVLFPANYPGLLERSHYTTSSGLTVMNIQGRVFMECIDNPFLAADRLLEVVPKDTFKLVDFHAEATSEKLAMGYYLDGRVHAVVGTHTHIQTADERLLPNGTLYITDVGMTGPYDDSILGMHKDAVISKFLNNRPARYEVASGRCTVNAVLIEINKENRDIKRLSFIE</sequence>
<dbReference type="eggNOG" id="COG1692">
    <property type="taxonomic scope" value="Bacteria"/>
</dbReference>
<dbReference type="SUPFAM" id="SSF56300">
    <property type="entry name" value="Metallo-dependent phosphatases"/>
    <property type="match status" value="1"/>
</dbReference>
<dbReference type="GO" id="GO:0046872">
    <property type="term" value="F:metal ion binding"/>
    <property type="evidence" value="ECO:0007669"/>
    <property type="project" value="UniProtKB-KW"/>
</dbReference>
<feature type="binding site" evidence="2">
    <location>
        <position position="8"/>
    </location>
    <ligand>
        <name>Fe cation</name>
        <dbReference type="ChEBI" id="CHEBI:24875"/>
        <label>1</label>
    </ligand>
</feature>
<feature type="active site" description="Proton donor" evidence="1">
    <location>
        <position position="68"/>
    </location>
</feature>
<evidence type="ECO:0000313" key="4">
    <source>
        <dbReference type="Proteomes" id="UP000001732"/>
    </source>
</evidence>
<feature type="binding site" evidence="2">
    <location>
        <position position="145"/>
    </location>
    <ligand>
        <name>Fe cation</name>
        <dbReference type="ChEBI" id="CHEBI:24875"/>
        <label>2</label>
    </ligand>
</feature>
<protein>
    <submittedName>
        <fullName evidence="3">Ser/Thr protein phosphatase family protein</fullName>
    </submittedName>
</protein>
<feature type="binding site" evidence="2">
    <location>
        <position position="67"/>
    </location>
    <ligand>
        <name>Fe cation</name>
        <dbReference type="ChEBI" id="CHEBI:24875"/>
        <label>2</label>
    </ligand>
</feature>
<dbReference type="PIRSF" id="PIRSF004789">
    <property type="entry name" value="DR1281"/>
    <property type="match status" value="1"/>
</dbReference>